<sequence length="547" mass="63645">EISNLVQNILLNAEELIHGSHQWANVKNIKEAEKILKKSINELKSMAEENLKTAKYLNSTEKIKLSDFSRITNLIRERSMQNTPNSLFRGETYDHSKYAAEKLDKIFYAKGYGDCVGCGKPLGPGWWCNHCNTEIFRKNFSSWTSGDIDIDGFIQESQLAARNCLEILEWIPFDKIKGFKEFECGGFNKVYKGVWTDGSIIRWDRDIEDWIRHKIDLKNSKLLEDCQPNEKIDGIVVALKSLFSPTNTGKDLSEWKIHLECHRNAIRDFKAYLIPLYGITRRPETGEYMIVMRYAERGTLRSDIQNNIFHGDLHSDNILQLLDSISVINDLGECKSIYDSPNDDLRMAILNGMKPEVDKLEDVPQPYIDLMERCWDLDLNKRPTAIELRGSIIYWSTLCFIDPGRTPTLQSSIRQKLDNIIESVFESYEDFEDFDDPIGDMENFFRIIKYNNLCLDEEVHDYLADAEKFFQINKNSINPDIFMNDEEITDTRTDFFNCLSDGDKRMIRTSRKVIPQIYQTDNFNEEQSNSFSGHYSQYGEHSMFYVL</sequence>
<keyword evidence="2" id="KW-1185">Reference proteome</keyword>
<proteinExistence type="predicted"/>
<reference evidence="1" key="1">
    <citation type="submission" date="2021-06" db="EMBL/GenBank/DDBJ databases">
        <authorList>
            <person name="Kallberg Y."/>
            <person name="Tangrot J."/>
            <person name="Rosling A."/>
        </authorList>
    </citation>
    <scope>NUCLEOTIDE SEQUENCE</scope>
    <source>
        <strain evidence="1">CL356</strain>
    </source>
</reference>
<organism evidence="1 2">
    <name type="scientific">Acaulospora colombiana</name>
    <dbReference type="NCBI Taxonomy" id="27376"/>
    <lineage>
        <taxon>Eukaryota</taxon>
        <taxon>Fungi</taxon>
        <taxon>Fungi incertae sedis</taxon>
        <taxon>Mucoromycota</taxon>
        <taxon>Glomeromycotina</taxon>
        <taxon>Glomeromycetes</taxon>
        <taxon>Diversisporales</taxon>
        <taxon>Acaulosporaceae</taxon>
        <taxon>Acaulospora</taxon>
    </lineage>
</organism>
<evidence type="ECO:0000313" key="2">
    <source>
        <dbReference type="Proteomes" id="UP000789525"/>
    </source>
</evidence>
<accession>A0ACA9K2R3</accession>
<feature type="non-terminal residue" evidence="1">
    <location>
        <position position="1"/>
    </location>
</feature>
<gene>
    <name evidence="1" type="ORF">ACOLOM_LOCUS652</name>
</gene>
<dbReference type="Proteomes" id="UP000789525">
    <property type="component" value="Unassembled WGS sequence"/>
</dbReference>
<name>A0ACA9K2R3_9GLOM</name>
<evidence type="ECO:0000313" key="1">
    <source>
        <dbReference type="EMBL" id="CAG8448665.1"/>
    </source>
</evidence>
<protein>
    <submittedName>
        <fullName evidence="1">2202_t:CDS:1</fullName>
    </submittedName>
</protein>
<dbReference type="EMBL" id="CAJVPT010000700">
    <property type="protein sequence ID" value="CAG8448665.1"/>
    <property type="molecule type" value="Genomic_DNA"/>
</dbReference>
<comment type="caution">
    <text evidence="1">The sequence shown here is derived from an EMBL/GenBank/DDBJ whole genome shotgun (WGS) entry which is preliminary data.</text>
</comment>